<keyword evidence="5 7" id="KW-0949">S-adenosyl-L-methionine</keyword>
<dbReference type="PROSITE" id="PS51625">
    <property type="entry name" value="SAM_MT_TRMB"/>
    <property type="match status" value="1"/>
</dbReference>
<evidence type="ECO:0000313" key="9">
    <source>
        <dbReference type="EMBL" id="SEH28231.1"/>
    </source>
</evidence>
<comment type="function">
    <text evidence="2 7">Catalyzes the formation of N(7)-methylguanine at position 46 (m7G46) in tRNA.</text>
</comment>
<feature type="binding site" evidence="7">
    <location>
        <position position="178"/>
    </location>
    <ligand>
        <name>substrate</name>
    </ligand>
</feature>
<feature type="compositionally biased region" description="Basic and acidic residues" evidence="8">
    <location>
        <begin position="1"/>
        <end position="16"/>
    </location>
</feature>
<feature type="region of interest" description="Disordered" evidence="8">
    <location>
        <begin position="1"/>
        <end position="20"/>
    </location>
</feature>
<dbReference type="GO" id="GO:0043527">
    <property type="term" value="C:tRNA methyltransferase complex"/>
    <property type="evidence" value="ECO:0007669"/>
    <property type="project" value="TreeGrafter"/>
</dbReference>
<feature type="binding site" evidence="7">
    <location>
        <begin position="215"/>
        <end position="218"/>
    </location>
    <ligand>
        <name>substrate</name>
    </ligand>
</feature>
<sequence>MAEDKDKSGAAGDRPRFFGRRSGKSLRRTALGLIDGLLPRLAIAIPGPGEQIDPVTLFPCPVEDIWLEVGFGGGEHLATLAEDHPDIGMIGCEVFRNGIASLLGYVQAQELDNVRVFPDDARLLLPALPDATLGRVFVLFPDPWPKSRHSERRFINPDNLDQIARVLSDDGELRVASDDPIYVAWATRQLDAHPAFRREQLTTQRATLPPDWPATRYEVKCLAGREPTFFRYRRLPR</sequence>
<dbReference type="EMBL" id="FNWO01000002">
    <property type="protein sequence ID" value="SEH28231.1"/>
    <property type="molecule type" value="Genomic_DNA"/>
</dbReference>
<dbReference type="UniPathway" id="UPA00989"/>
<dbReference type="Pfam" id="PF02390">
    <property type="entry name" value="Methyltransf_4"/>
    <property type="match status" value="1"/>
</dbReference>
<feature type="binding site" evidence="7">
    <location>
        <position position="68"/>
    </location>
    <ligand>
        <name>S-adenosyl-L-methionine</name>
        <dbReference type="ChEBI" id="CHEBI:59789"/>
    </ligand>
</feature>
<evidence type="ECO:0000256" key="7">
    <source>
        <dbReference type="HAMAP-Rule" id="MF_01057"/>
    </source>
</evidence>
<gene>
    <name evidence="7" type="primary">trmB</name>
    <name evidence="9" type="ORF">SAMN04244559_00669</name>
</gene>
<evidence type="ECO:0000256" key="8">
    <source>
        <dbReference type="SAM" id="MobiDB-lite"/>
    </source>
</evidence>
<evidence type="ECO:0000256" key="4">
    <source>
        <dbReference type="ARBA" id="ARBA00022679"/>
    </source>
</evidence>
<dbReference type="Proteomes" id="UP000182983">
    <property type="component" value="Unassembled WGS sequence"/>
</dbReference>
<comment type="pathway">
    <text evidence="7">tRNA modification; N(7)-methylguanine-tRNA biosynthesis.</text>
</comment>
<dbReference type="InterPro" id="IPR029063">
    <property type="entry name" value="SAM-dependent_MTases_sf"/>
</dbReference>
<comment type="catalytic activity">
    <reaction evidence="1 7">
        <text>guanosine(46) in tRNA + S-adenosyl-L-methionine = N(7)-methylguanosine(46) in tRNA + S-adenosyl-L-homocysteine</text>
        <dbReference type="Rhea" id="RHEA:42708"/>
        <dbReference type="Rhea" id="RHEA-COMP:10188"/>
        <dbReference type="Rhea" id="RHEA-COMP:10189"/>
        <dbReference type="ChEBI" id="CHEBI:57856"/>
        <dbReference type="ChEBI" id="CHEBI:59789"/>
        <dbReference type="ChEBI" id="CHEBI:74269"/>
        <dbReference type="ChEBI" id="CHEBI:74480"/>
        <dbReference type="EC" id="2.1.1.33"/>
    </reaction>
</comment>
<evidence type="ECO:0000256" key="5">
    <source>
        <dbReference type="ARBA" id="ARBA00022691"/>
    </source>
</evidence>
<dbReference type="PANTHER" id="PTHR23417:SF14">
    <property type="entry name" value="PENTACOTRIPEPTIDE-REPEAT REGION OF PRORP DOMAIN-CONTAINING PROTEIN"/>
    <property type="match status" value="1"/>
</dbReference>
<evidence type="ECO:0000313" key="10">
    <source>
        <dbReference type="Proteomes" id="UP000182983"/>
    </source>
</evidence>
<dbReference type="HAMAP" id="MF_01057">
    <property type="entry name" value="tRNA_methyltr_TrmB"/>
    <property type="match status" value="1"/>
</dbReference>
<keyword evidence="10" id="KW-1185">Reference proteome</keyword>
<reference evidence="10" key="1">
    <citation type="submission" date="2016-10" db="EMBL/GenBank/DDBJ databases">
        <authorList>
            <person name="Varghese N."/>
            <person name="Submissions S."/>
        </authorList>
    </citation>
    <scope>NUCLEOTIDE SEQUENCE [LARGE SCALE GENOMIC DNA]</scope>
    <source>
        <strain evidence="10">DSM 13234</strain>
    </source>
</reference>
<evidence type="ECO:0000256" key="1">
    <source>
        <dbReference type="ARBA" id="ARBA00000142"/>
    </source>
</evidence>
<dbReference type="SUPFAM" id="SSF53335">
    <property type="entry name" value="S-adenosyl-L-methionine-dependent methyltransferases"/>
    <property type="match status" value="1"/>
</dbReference>
<dbReference type="Gene3D" id="3.40.50.150">
    <property type="entry name" value="Vaccinia Virus protein VP39"/>
    <property type="match status" value="1"/>
</dbReference>
<organism evidence="9 10">
    <name type="scientific">Magnetospirillum fulvum</name>
    <name type="common">Rhodospirillum fulvum</name>
    <dbReference type="NCBI Taxonomy" id="1082"/>
    <lineage>
        <taxon>Bacteria</taxon>
        <taxon>Pseudomonadati</taxon>
        <taxon>Pseudomonadota</taxon>
        <taxon>Alphaproteobacteria</taxon>
        <taxon>Rhodospirillales</taxon>
        <taxon>Rhodospirillaceae</taxon>
        <taxon>Magnetospirillum</taxon>
    </lineage>
</organism>
<dbReference type="NCBIfam" id="TIGR00091">
    <property type="entry name" value="tRNA (guanosine(46)-N7)-methyltransferase TrmB"/>
    <property type="match status" value="1"/>
</dbReference>
<evidence type="ECO:0000256" key="2">
    <source>
        <dbReference type="ARBA" id="ARBA00003015"/>
    </source>
</evidence>
<feature type="binding site" evidence="7">
    <location>
        <position position="146"/>
    </location>
    <ligand>
        <name>substrate</name>
    </ligand>
</feature>
<dbReference type="GO" id="GO:0008176">
    <property type="term" value="F:tRNA (guanine(46)-N7)-methyltransferase activity"/>
    <property type="evidence" value="ECO:0007669"/>
    <property type="project" value="UniProtKB-UniRule"/>
</dbReference>
<dbReference type="InterPro" id="IPR003358">
    <property type="entry name" value="tRNA_(Gua-N-7)_MeTrfase_Trmb"/>
</dbReference>
<keyword evidence="3 7" id="KW-0489">Methyltransferase</keyword>
<dbReference type="OrthoDB" id="9802090at2"/>
<protein>
    <recommendedName>
        <fullName evidence="7">tRNA (guanine-N(7)-)-methyltransferase</fullName>
        <ecNumber evidence="7">2.1.1.33</ecNumber>
    </recommendedName>
    <alternativeName>
        <fullName evidence="7">tRNA (guanine(46)-N(7))-methyltransferase</fullName>
    </alternativeName>
    <alternativeName>
        <fullName evidence="7">tRNA(m7G46)-methyltransferase</fullName>
    </alternativeName>
</protein>
<name>A0A1H6GXW1_MAGFU</name>
<dbReference type="CDD" id="cd02440">
    <property type="entry name" value="AdoMet_MTases"/>
    <property type="match status" value="1"/>
</dbReference>
<feature type="binding site" evidence="7">
    <location>
        <position position="120"/>
    </location>
    <ligand>
        <name>S-adenosyl-L-methionine</name>
        <dbReference type="ChEBI" id="CHEBI:59789"/>
    </ligand>
</feature>
<feature type="binding site" evidence="7">
    <location>
        <position position="93"/>
    </location>
    <ligand>
        <name>S-adenosyl-L-methionine</name>
        <dbReference type="ChEBI" id="CHEBI:59789"/>
    </ligand>
</feature>
<dbReference type="EC" id="2.1.1.33" evidence="7"/>
<evidence type="ECO:0000256" key="3">
    <source>
        <dbReference type="ARBA" id="ARBA00022603"/>
    </source>
</evidence>
<proteinExistence type="inferred from homology"/>
<comment type="caution">
    <text evidence="7">Lacks conserved residue(s) required for the propagation of feature annotation.</text>
</comment>
<dbReference type="InterPro" id="IPR055361">
    <property type="entry name" value="tRNA_methyltr_TrmB_bact"/>
</dbReference>
<dbReference type="RefSeq" id="WP_074765527.1">
    <property type="nucleotide sequence ID" value="NZ_FNWO01000002.1"/>
</dbReference>
<comment type="similarity">
    <text evidence="7">Belongs to the class I-like SAM-binding methyltransferase superfamily. TrmB family.</text>
</comment>
<evidence type="ECO:0000256" key="6">
    <source>
        <dbReference type="ARBA" id="ARBA00022694"/>
    </source>
</evidence>
<accession>A0A1H6GXW1</accession>
<keyword evidence="4 7" id="KW-0808">Transferase</keyword>
<dbReference type="AlphaFoldDB" id="A0A1H6GXW1"/>
<keyword evidence="6 7" id="KW-0819">tRNA processing</keyword>
<feature type="binding site" evidence="7">
    <location>
        <position position="142"/>
    </location>
    <ligand>
        <name>S-adenosyl-L-methionine</name>
        <dbReference type="ChEBI" id="CHEBI:59789"/>
    </ligand>
</feature>
<dbReference type="PANTHER" id="PTHR23417">
    <property type="entry name" value="3-DEOXY-D-MANNO-OCTULOSONIC-ACID TRANSFERASE/TRNA GUANINE-N 7 - -METHYLTRANSFERASE"/>
    <property type="match status" value="1"/>
</dbReference>